<dbReference type="PANTHER" id="PTHR33171:SF17">
    <property type="entry name" value="LARA-LIKE N-TERMINAL DOMAIN-CONTAINING PROTEIN"/>
    <property type="match status" value="1"/>
</dbReference>
<reference evidence="2 4" key="1">
    <citation type="submission" date="2015-06" db="EMBL/GenBank/DDBJ databases">
        <title>Draft genome assembly of filamentous brackish cyanobacterium Limnoraphis robusta strain CS-951.</title>
        <authorList>
            <person name="Willis A."/>
            <person name="Parks M."/>
            <person name="Burford M.A."/>
        </authorList>
    </citation>
    <scope>NUCLEOTIDE SEQUENCE [LARGE SCALE GENOMIC DNA]</scope>
    <source>
        <strain evidence="2 4">CS-951</strain>
    </source>
</reference>
<feature type="domain" description="LarA-like N-terminal" evidence="1">
    <location>
        <begin position="28"/>
        <end position="173"/>
    </location>
</feature>
<dbReference type="RefSeq" id="WP_046277512.1">
    <property type="nucleotide sequence ID" value="NZ_LATL02000168.1"/>
</dbReference>
<dbReference type="Proteomes" id="UP000033607">
    <property type="component" value="Unassembled WGS sequence"/>
</dbReference>
<dbReference type="OrthoDB" id="9770545at2"/>
<evidence type="ECO:0000259" key="1">
    <source>
        <dbReference type="Pfam" id="PF09861"/>
    </source>
</evidence>
<evidence type="ECO:0000313" key="3">
    <source>
        <dbReference type="EMBL" id="KMW70448.1"/>
    </source>
</evidence>
<evidence type="ECO:0000313" key="2">
    <source>
        <dbReference type="EMBL" id="KKD39048.1"/>
    </source>
</evidence>
<dbReference type="PANTHER" id="PTHR33171">
    <property type="entry name" value="LAR_N DOMAIN-CONTAINING PROTEIN"/>
    <property type="match status" value="1"/>
</dbReference>
<gene>
    <name evidence="2" type="ORF">WN50_05535</name>
    <name evidence="3" type="ORF">WN50_35230</name>
</gene>
<dbReference type="EMBL" id="LATL02000232">
    <property type="protein sequence ID" value="KKD39048.1"/>
    <property type="molecule type" value="Genomic_DNA"/>
</dbReference>
<dbReference type="EMBL" id="LATL02000168">
    <property type="protein sequence ID" value="KMW70448.1"/>
    <property type="molecule type" value="Genomic_DNA"/>
</dbReference>
<dbReference type="InterPro" id="IPR018657">
    <property type="entry name" value="LarA-like_N"/>
</dbReference>
<dbReference type="AlphaFoldDB" id="A0A0F5YJX1"/>
<organism evidence="2 4">
    <name type="scientific">Limnoraphis robusta CS-951</name>
    <dbReference type="NCBI Taxonomy" id="1637645"/>
    <lineage>
        <taxon>Bacteria</taxon>
        <taxon>Bacillati</taxon>
        <taxon>Cyanobacteriota</taxon>
        <taxon>Cyanophyceae</taxon>
        <taxon>Oscillatoriophycideae</taxon>
        <taxon>Oscillatoriales</taxon>
        <taxon>Sirenicapillariaceae</taxon>
        <taxon>Limnoraphis</taxon>
    </lineage>
</organism>
<name>A0A0F5YJX1_9CYAN</name>
<dbReference type="InterPro" id="IPR043166">
    <property type="entry name" value="LarA-like_C"/>
</dbReference>
<dbReference type="Gene3D" id="3.40.50.11440">
    <property type="match status" value="1"/>
</dbReference>
<protein>
    <recommendedName>
        <fullName evidence="1">LarA-like N-terminal domain-containing protein</fullName>
    </recommendedName>
</protein>
<dbReference type="Pfam" id="PF09861">
    <property type="entry name" value="Lar_N"/>
    <property type="match status" value="1"/>
</dbReference>
<proteinExistence type="predicted"/>
<dbReference type="PATRIC" id="fig|1637645.4.peg.3333"/>
<accession>A0A0F5YJX1</accession>
<dbReference type="GO" id="GO:0050043">
    <property type="term" value="F:lactate racemase activity"/>
    <property type="evidence" value="ECO:0007669"/>
    <property type="project" value="InterPro"/>
</dbReference>
<dbReference type="InterPro" id="IPR048068">
    <property type="entry name" value="LarA-like"/>
</dbReference>
<dbReference type="Gene3D" id="3.90.226.30">
    <property type="match status" value="1"/>
</dbReference>
<comment type="caution">
    <text evidence="2">The sequence shown here is derived from an EMBL/GenBank/DDBJ whole genome shotgun (WGS) entry which is preliminary data.</text>
</comment>
<sequence length="386" mass="42874">MKKIALEVPSVLSKEDILTKLLSYLSQFDMNQKRVLIICEDVTRATPLYQFFPDFLKVLQTQASQISVIFALGTHRPMTTLEMQQKLGISPEAASQIELINHNAFDDSLLIEVGKIDNIPVKIHQAVSEHDIIIALGSVLPHRVVGFSGGAKYLCPGIANKAAIDYTHWKITRYSEAEIIGKIENPIRQIIHQIADLVITTFPKIYVSVNFITLPAGIAHLFIGDFYSSYQEAAELCAEYFVKPVETCSSILTYIDNKCVDFWQGAKAIYNCGSRIQEGGKLVIRGELSEKISGTHGEMIAKFGYSNPETIQNLVDSGELSSPVVASHMMRVSQALQKYQVILSSENISQAECEALNLGYLDPNDIDESEFDYVVYNATDLILTAV</sequence>
<evidence type="ECO:0000313" key="4">
    <source>
        <dbReference type="Proteomes" id="UP000033607"/>
    </source>
</evidence>